<comment type="caution">
    <text evidence="11">The sequence shown here is derived from an EMBL/GenBank/DDBJ whole genome shotgun (WGS) entry which is preliminary data.</text>
</comment>
<dbReference type="SUPFAM" id="SSF55957">
    <property type="entry name" value="Phosphoglucomutase, C-terminal domain"/>
    <property type="match status" value="1"/>
</dbReference>
<dbReference type="EMBL" id="JAHBAY010000006">
    <property type="protein sequence ID" value="MBT0770332.1"/>
    <property type="molecule type" value="Genomic_DNA"/>
</dbReference>
<dbReference type="CDD" id="cd03089">
    <property type="entry name" value="PMM_PGM"/>
    <property type="match status" value="1"/>
</dbReference>
<feature type="domain" description="Alpha-D-phosphohexomutase C-terminal" evidence="7">
    <location>
        <begin position="399"/>
        <end position="484"/>
    </location>
</feature>
<sequence>MAQLTEIVKANDIRGLVGTQLTERIARALGSAFARAVLTSNPDGPPGRVLIGQDMRDSGESLVQAFAEGVTGEGAEVVKIGLCSTDGLYYASGAFDAPGVMFTASHNPASYNGMKMCRAGARPIGLDSGLAEIRDLAQALLDHPTWGTQEQADTPEPELRGAVTTQDTLRGYAEHLRGLVPLTSRRRLKIVVDAGNGMAGLTVPAVLGAAIGLPELPLEIVPMYFELDGTFPNHEANPLDPANLRDLQQAVPAHGADLGLAFDGDADRCFVIDERGEPISPSAITGLVAAREIAKERAAGRQATVIHNLITSRAVPEVIAENEARAVRTRVGHAFIKVEMAKYDAVFGGEHSAHYYFRDFWFADTGMLAALHVLAALGEQDGPLSALVDQYERYTPSGEINSVVSDVDQATERVAAAFEGRPGVSVDRLDGLTVSHEADAPSGDGSYPGLWWFNLRPSNTEPLLRLNSEAADPEVMAALRDEVLGLVRVAEPAVDARG</sequence>
<keyword evidence="5" id="KW-0460">Magnesium</keyword>
<dbReference type="InterPro" id="IPR005844">
    <property type="entry name" value="A-D-PHexomutase_a/b/a-I"/>
</dbReference>
<evidence type="ECO:0000313" key="11">
    <source>
        <dbReference type="EMBL" id="MBT0770332.1"/>
    </source>
</evidence>
<protein>
    <submittedName>
        <fullName evidence="11">Phosphomannomutase/phosphoglucomutase</fullName>
    </submittedName>
</protein>
<dbReference type="Pfam" id="PF02880">
    <property type="entry name" value="PGM_PMM_III"/>
    <property type="match status" value="1"/>
</dbReference>
<dbReference type="PANTHER" id="PTHR43771">
    <property type="entry name" value="PHOSPHOMANNOMUTASE"/>
    <property type="match status" value="1"/>
</dbReference>
<name>A0ABS5TGW3_9ACTN</name>
<gene>
    <name evidence="11" type="ORF">KIH74_15425</name>
</gene>
<dbReference type="Pfam" id="PF00408">
    <property type="entry name" value="PGM_PMM_IV"/>
    <property type="match status" value="1"/>
</dbReference>
<evidence type="ECO:0000256" key="1">
    <source>
        <dbReference type="ARBA" id="ARBA00001946"/>
    </source>
</evidence>
<reference evidence="11 12" key="1">
    <citation type="submission" date="2021-05" db="EMBL/GenBank/DDBJ databases">
        <title>Kineosporia and Streptomyces sp. nov. two new marine actinobacteria isolated from Coral.</title>
        <authorList>
            <person name="Buangrab K."/>
            <person name="Sutthacheep M."/>
            <person name="Yeemin T."/>
            <person name="Harunari E."/>
            <person name="Igarashi Y."/>
            <person name="Kanchanasin P."/>
            <person name="Tanasupawat S."/>
            <person name="Phongsopitanun W."/>
        </authorList>
    </citation>
    <scope>NUCLEOTIDE SEQUENCE [LARGE SCALE GENOMIC DNA]</scope>
    <source>
        <strain evidence="11 12">J2-2</strain>
    </source>
</reference>
<dbReference type="NCBIfam" id="NF007088">
    <property type="entry name" value="PRK09542.1"/>
    <property type="match status" value="1"/>
</dbReference>
<dbReference type="InterPro" id="IPR005845">
    <property type="entry name" value="A-D-PHexomutase_a/b/a-II"/>
</dbReference>
<comment type="cofactor">
    <cofactor evidence="1">
        <name>Mg(2+)</name>
        <dbReference type="ChEBI" id="CHEBI:18420"/>
    </cofactor>
</comment>
<organism evidence="11 12">
    <name type="scientific">Kineosporia corallincola</name>
    <dbReference type="NCBI Taxonomy" id="2835133"/>
    <lineage>
        <taxon>Bacteria</taxon>
        <taxon>Bacillati</taxon>
        <taxon>Actinomycetota</taxon>
        <taxon>Actinomycetes</taxon>
        <taxon>Kineosporiales</taxon>
        <taxon>Kineosporiaceae</taxon>
        <taxon>Kineosporia</taxon>
    </lineage>
</organism>
<accession>A0ABS5TGW3</accession>
<keyword evidence="3" id="KW-0597">Phosphoprotein</keyword>
<dbReference type="Pfam" id="PF02878">
    <property type="entry name" value="PGM_PMM_I"/>
    <property type="match status" value="1"/>
</dbReference>
<dbReference type="InterPro" id="IPR005843">
    <property type="entry name" value="A-D-PHexomutase_C"/>
</dbReference>
<evidence type="ECO:0000256" key="3">
    <source>
        <dbReference type="ARBA" id="ARBA00022553"/>
    </source>
</evidence>
<evidence type="ECO:0000256" key="4">
    <source>
        <dbReference type="ARBA" id="ARBA00022723"/>
    </source>
</evidence>
<dbReference type="Pfam" id="PF02879">
    <property type="entry name" value="PGM_PMM_II"/>
    <property type="match status" value="1"/>
</dbReference>
<evidence type="ECO:0000256" key="5">
    <source>
        <dbReference type="ARBA" id="ARBA00022842"/>
    </source>
</evidence>
<keyword evidence="12" id="KW-1185">Reference proteome</keyword>
<keyword evidence="4" id="KW-0479">Metal-binding</keyword>
<dbReference type="PRINTS" id="PR00509">
    <property type="entry name" value="PGMPMM"/>
</dbReference>
<feature type="domain" description="Alpha-D-phosphohexomutase alpha/beta/alpha" evidence="8">
    <location>
        <begin position="7"/>
        <end position="134"/>
    </location>
</feature>
<feature type="domain" description="Alpha-D-phosphohexomutase alpha/beta/alpha" evidence="10">
    <location>
        <begin position="286"/>
        <end position="394"/>
    </location>
</feature>
<evidence type="ECO:0000259" key="10">
    <source>
        <dbReference type="Pfam" id="PF02880"/>
    </source>
</evidence>
<evidence type="ECO:0000256" key="6">
    <source>
        <dbReference type="ARBA" id="ARBA00023235"/>
    </source>
</evidence>
<evidence type="ECO:0000313" key="12">
    <source>
        <dbReference type="Proteomes" id="UP001197247"/>
    </source>
</evidence>
<comment type="similarity">
    <text evidence="2">Belongs to the phosphohexose mutase family.</text>
</comment>
<dbReference type="InterPro" id="IPR005846">
    <property type="entry name" value="A-D-PHexomutase_a/b/a-III"/>
</dbReference>
<dbReference type="InterPro" id="IPR016055">
    <property type="entry name" value="A-D-PHexomutase_a/b/a-I/II/III"/>
</dbReference>
<dbReference type="RefSeq" id="WP_214156632.1">
    <property type="nucleotide sequence ID" value="NZ_JAHBAY010000006.1"/>
</dbReference>
<dbReference type="InterPro" id="IPR036900">
    <property type="entry name" value="A-D-PHexomutase_C_sf"/>
</dbReference>
<dbReference type="Gene3D" id="3.30.310.50">
    <property type="entry name" value="Alpha-D-phosphohexomutase, C-terminal domain"/>
    <property type="match status" value="1"/>
</dbReference>
<evidence type="ECO:0000259" key="9">
    <source>
        <dbReference type="Pfam" id="PF02879"/>
    </source>
</evidence>
<dbReference type="InterPro" id="IPR005841">
    <property type="entry name" value="Alpha-D-phosphohexomutase_SF"/>
</dbReference>
<proteinExistence type="inferred from homology"/>
<dbReference type="Proteomes" id="UP001197247">
    <property type="component" value="Unassembled WGS sequence"/>
</dbReference>
<dbReference type="Gene3D" id="3.40.120.10">
    <property type="entry name" value="Alpha-D-Glucose-1,6-Bisphosphate, subunit A, domain 3"/>
    <property type="match status" value="3"/>
</dbReference>
<evidence type="ECO:0000259" key="8">
    <source>
        <dbReference type="Pfam" id="PF02878"/>
    </source>
</evidence>
<evidence type="ECO:0000259" key="7">
    <source>
        <dbReference type="Pfam" id="PF00408"/>
    </source>
</evidence>
<evidence type="ECO:0000256" key="2">
    <source>
        <dbReference type="ARBA" id="ARBA00010231"/>
    </source>
</evidence>
<feature type="domain" description="Alpha-D-phosphohexomutase alpha/beta/alpha" evidence="9">
    <location>
        <begin position="171"/>
        <end position="276"/>
    </location>
</feature>
<dbReference type="SUPFAM" id="SSF53738">
    <property type="entry name" value="Phosphoglucomutase, first 3 domains"/>
    <property type="match status" value="3"/>
</dbReference>
<keyword evidence="6" id="KW-0413">Isomerase</keyword>
<dbReference type="PANTHER" id="PTHR43771:SF1">
    <property type="entry name" value="PHOSPHOMANNOMUTASE"/>
    <property type="match status" value="1"/>
</dbReference>